<keyword evidence="14" id="KW-1185">Reference proteome</keyword>
<dbReference type="InterPro" id="IPR001723">
    <property type="entry name" value="Nuclear_hrmn_rcpt"/>
</dbReference>
<dbReference type="InterPro" id="IPR035500">
    <property type="entry name" value="NHR-like_dom_sf"/>
</dbReference>
<reference evidence="13 14" key="1">
    <citation type="submission" date="2020-06" db="EMBL/GenBank/DDBJ databases">
        <authorList>
            <person name="Li R."/>
            <person name="Bekaert M."/>
        </authorList>
    </citation>
    <scope>NUCLEOTIDE SEQUENCE [LARGE SCALE GENOMIC DNA]</scope>
    <source>
        <strain evidence="14">wild</strain>
    </source>
</reference>
<dbReference type="PANTHER" id="PTHR24082">
    <property type="entry name" value="NUCLEAR HORMONE RECEPTOR"/>
    <property type="match status" value="1"/>
</dbReference>
<evidence type="ECO:0000256" key="6">
    <source>
        <dbReference type="ARBA" id="ARBA00023163"/>
    </source>
</evidence>
<keyword evidence="1 9" id="KW-0479">Metal-binding</keyword>
<dbReference type="InterPro" id="IPR013088">
    <property type="entry name" value="Znf_NHR/GATA"/>
</dbReference>
<keyword evidence="7 9" id="KW-0675">Receptor</keyword>
<evidence type="ECO:0000313" key="14">
    <source>
        <dbReference type="Proteomes" id="UP000507470"/>
    </source>
</evidence>
<dbReference type="PRINTS" id="PR00398">
    <property type="entry name" value="STRDHORMONER"/>
</dbReference>
<proteinExistence type="inferred from homology"/>
<feature type="domain" description="Nuclear receptor" evidence="11">
    <location>
        <begin position="85"/>
        <end position="160"/>
    </location>
</feature>
<dbReference type="EMBL" id="CACVKT020009086">
    <property type="protein sequence ID" value="CAC5420236.1"/>
    <property type="molecule type" value="Genomic_DNA"/>
</dbReference>
<keyword evidence="8 9" id="KW-0539">Nucleus</keyword>
<keyword evidence="2 9" id="KW-0863">Zinc-finger</keyword>
<evidence type="ECO:0000256" key="4">
    <source>
        <dbReference type="ARBA" id="ARBA00023015"/>
    </source>
</evidence>
<keyword evidence="5 9" id="KW-0238">DNA-binding</keyword>
<evidence type="ECO:0000313" key="13">
    <source>
        <dbReference type="EMBL" id="CAC5420236.1"/>
    </source>
</evidence>
<protein>
    <recommendedName>
        <fullName evidence="15">Nuclear hormone receptor HR96</fullName>
    </recommendedName>
</protein>
<evidence type="ECO:0000256" key="1">
    <source>
        <dbReference type="ARBA" id="ARBA00022723"/>
    </source>
</evidence>
<dbReference type="PANTHER" id="PTHR24082:SF283">
    <property type="entry name" value="NUCLEAR HORMONE RECEPTOR HR96"/>
    <property type="match status" value="1"/>
</dbReference>
<evidence type="ECO:0000256" key="9">
    <source>
        <dbReference type="RuleBase" id="RU004334"/>
    </source>
</evidence>
<feature type="region of interest" description="Disordered" evidence="10">
    <location>
        <begin position="25"/>
        <end position="85"/>
    </location>
</feature>
<feature type="compositionally biased region" description="Polar residues" evidence="10">
    <location>
        <begin position="55"/>
        <end position="73"/>
    </location>
</feature>
<evidence type="ECO:0000259" key="11">
    <source>
        <dbReference type="PROSITE" id="PS51030"/>
    </source>
</evidence>
<evidence type="ECO:0008006" key="15">
    <source>
        <dbReference type="Google" id="ProtNLM"/>
    </source>
</evidence>
<organism evidence="13 14">
    <name type="scientific">Mytilus coruscus</name>
    <name type="common">Sea mussel</name>
    <dbReference type="NCBI Taxonomy" id="42192"/>
    <lineage>
        <taxon>Eukaryota</taxon>
        <taxon>Metazoa</taxon>
        <taxon>Spiralia</taxon>
        <taxon>Lophotrochozoa</taxon>
        <taxon>Mollusca</taxon>
        <taxon>Bivalvia</taxon>
        <taxon>Autobranchia</taxon>
        <taxon>Pteriomorphia</taxon>
        <taxon>Mytilida</taxon>
        <taxon>Mytiloidea</taxon>
        <taxon>Mytilidae</taxon>
        <taxon>Mytilinae</taxon>
        <taxon>Mytilus</taxon>
    </lineage>
</organism>
<dbReference type="GO" id="GO:0005634">
    <property type="term" value="C:nucleus"/>
    <property type="evidence" value="ECO:0007669"/>
    <property type="project" value="UniProtKB-SubCell"/>
</dbReference>
<feature type="compositionally biased region" description="Polar residues" evidence="10">
    <location>
        <begin position="26"/>
        <end position="37"/>
    </location>
</feature>
<evidence type="ECO:0000256" key="5">
    <source>
        <dbReference type="ARBA" id="ARBA00023125"/>
    </source>
</evidence>
<evidence type="ECO:0000256" key="8">
    <source>
        <dbReference type="ARBA" id="ARBA00023242"/>
    </source>
</evidence>
<gene>
    <name evidence="13" type="ORF">MCOR_52479</name>
</gene>
<dbReference type="GO" id="GO:0045944">
    <property type="term" value="P:positive regulation of transcription by RNA polymerase II"/>
    <property type="evidence" value="ECO:0007669"/>
    <property type="project" value="TreeGrafter"/>
</dbReference>
<dbReference type="PROSITE" id="PS51030">
    <property type="entry name" value="NUCLEAR_REC_DBD_2"/>
    <property type="match status" value="1"/>
</dbReference>
<dbReference type="GO" id="GO:0030154">
    <property type="term" value="P:cell differentiation"/>
    <property type="evidence" value="ECO:0007669"/>
    <property type="project" value="TreeGrafter"/>
</dbReference>
<dbReference type="InterPro" id="IPR000536">
    <property type="entry name" value="Nucl_hrmn_rcpt_lig-bd"/>
</dbReference>
<evidence type="ECO:0000256" key="3">
    <source>
        <dbReference type="ARBA" id="ARBA00022833"/>
    </source>
</evidence>
<dbReference type="PROSITE" id="PS00031">
    <property type="entry name" value="NUCLEAR_REC_DBD_1"/>
    <property type="match status" value="1"/>
</dbReference>
<dbReference type="PROSITE" id="PS51843">
    <property type="entry name" value="NR_LBD"/>
    <property type="match status" value="1"/>
</dbReference>
<dbReference type="Pfam" id="PF00105">
    <property type="entry name" value="zf-C4"/>
    <property type="match status" value="1"/>
</dbReference>
<name>A0A6J8EK03_MYTCO</name>
<keyword evidence="4 9" id="KW-0805">Transcription regulation</keyword>
<dbReference type="Pfam" id="PF00104">
    <property type="entry name" value="Hormone_recep"/>
    <property type="match status" value="1"/>
</dbReference>
<feature type="domain" description="NR LBD" evidence="12">
    <location>
        <begin position="251"/>
        <end position="475"/>
    </location>
</feature>
<accession>A0A6J8EK03</accession>
<keyword evidence="6 9" id="KW-0804">Transcription</keyword>
<dbReference type="GO" id="GO:0000122">
    <property type="term" value="P:negative regulation of transcription by RNA polymerase II"/>
    <property type="evidence" value="ECO:0007669"/>
    <property type="project" value="TreeGrafter"/>
</dbReference>
<keyword evidence="3 9" id="KW-0862">Zinc</keyword>
<dbReference type="GO" id="GO:0008270">
    <property type="term" value="F:zinc ion binding"/>
    <property type="evidence" value="ECO:0007669"/>
    <property type="project" value="UniProtKB-KW"/>
</dbReference>
<dbReference type="Gene3D" id="1.10.565.10">
    <property type="entry name" value="Retinoid X Receptor"/>
    <property type="match status" value="1"/>
</dbReference>
<evidence type="ECO:0000256" key="2">
    <source>
        <dbReference type="ARBA" id="ARBA00022771"/>
    </source>
</evidence>
<dbReference type="InterPro" id="IPR050234">
    <property type="entry name" value="Nuclear_hormone_rcpt_NR1"/>
</dbReference>
<dbReference type="AlphaFoldDB" id="A0A6J8EK03"/>
<dbReference type="OrthoDB" id="6352325at2759"/>
<dbReference type="SMART" id="SM00430">
    <property type="entry name" value="HOLI"/>
    <property type="match status" value="1"/>
</dbReference>
<comment type="subcellular location">
    <subcellularLocation>
        <location evidence="9">Nucleus</location>
    </subcellularLocation>
</comment>
<dbReference type="GO" id="GO:0000978">
    <property type="term" value="F:RNA polymerase II cis-regulatory region sequence-specific DNA binding"/>
    <property type="evidence" value="ECO:0007669"/>
    <property type="project" value="TreeGrafter"/>
</dbReference>
<evidence type="ECO:0000256" key="10">
    <source>
        <dbReference type="SAM" id="MobiDB-lite"/>
    </source>
</evidence>
<dbReference type="InterPro" id="IPR001628">
    <property type="entry name" value="Znf_hrmn_rcpt"/>
</dbReference>
<dbReference type="SUPFAM" id="SSF57716">
    <property type="entry name" value="Glucocorticoid receptor-like (DNA-binding domain)"/>
    <property type="match status" value="1"/>
</dbReference>
<dbReference type="Gene3D" id="3.30.50.10">
    <property type="entry name" value="Erythroid Transcription Factor GATA-1, subunit A"/>
    <property type="match status" value="1"/>
</dbReference>
<dbReference type="Proteomes" id="UP000507470">
    <property type="component" value="Unassembled WGS sequence"/>
</dbReference>
<dbReference type="GO" id="GO:0004879">
    <property type="term" value="F:nuclear receptor activity"/>
    <property type="evidence" value="ECO:0007669"/>
    <property type="project" value="TreeGrafter"/>
</dbReference>
<comment type="similarity">
    <text evidence="9">Belongs to the nuclear hormone receptor family.</text>
</comment>
<dbReference type="SMART" id="SM00399">
    <property type="entry name" value="ZnF_C4"/>
    <property type="match status" value="1"/>
</dbReference>
<dbReference type="SUPFAM" id="SSF48508">
    <property type="entry name" value="Nuclear receptor ligand-binding domain"/>
    <property type="match status" value="1"/>
</dbReference>
<evidence type="ECO:0000256" key="7">
    <source>
        <dbReference type="ARBA" id="ARBA00023170"/>
    </source>
</evidence>
<evidence type="ECO:0000259" key="12">
    <source>
        <dbReference type="PROSITE" id="PS51843"/>
    </source>
</evidence>
<sequence length="475" mass="54114">MFECIVAPFSENICIEDLNRPGITEQMMSDNGDSLNSPPDIKPHLNCGQDDTSEDNSNAGEYTSPGSVKSETSPGKGRGRRAKDDKSCRVCGDKALGYNFNAVTCESCKAFFRRNALKDQTTKCLFQGNCFIDIRTRRFCPHCRLKKCFDIGMRKEMILDDNERKMRMAKVMHNRQKRKESVESLTTLIKTEPMDQEPDQSCQYATSTSGHCINFPSPEGMIDITSTVVTPAIDIDALDIDKKLCRVLSKREAELCEHLTNGYAATMANYHCENLTSESYTDSNDLVNTSEQAVRRLIQFVKLMEDFKELSQEDQITALKSCVLQSLMLRSVYFFDVEQEGWRTLTGLIPAKVLKDITGYSDLYETHTNFSREMKKTCKEDITVFAIIQSIIVFNPESVGLKNLQLVSDIQNRYIVLLKSYLEYKISFEYAQIYFPVFLRKIQELKKIGSDHAKIILQVQTSKIEPLMLEILNLS</sequence>
<dbReference type="PRINTS" id="PR00047">
    <property type="entry name" value="STROIDFINGER"/>
</dbReference>